<organism evidence="2 3">
    <name type="scientific">Porphyridium purpureum</name>
    <name type="common">Red alga</name>
    <name type="synonym">Porphyridium cruentum</name>
    <dbReference type="NCBI Taxonomy" id="35688"/>
    <lineage>
        <taxon>Eukaryota</taxon>
        <taxon>Rhodophyta</taxon>
        <taxon>Bangiophyceae</taxon>
        <taxon>Porphyridiales</taxon>
        <taxon>Porphyridiaceae</taxon>
        <taxon>Porphyridium</taxon>
    </lineage>
</organism>
<keyword evidence="3" id="KW-1185">Reference proteome</keyword>
<gene>
    <name evidence="2" type="ORF">FVE85_5716</name>
</gene>
<dbReference type="EMBL" id="VRMN01000001">
    <property type="protein sequence ID" value="KAA8498131.1"/>
    <property type="molecule type" value="Genomic_DNA"/>
</dbReference>
<reference evidence="3" key="1">
    <citation type="journal article" date="2019" name="Nat. Commun.">
        <title>Expansion of phycobilisome linker gene families in mesophilic red algae.</title>
        <authorList>
            <person name="Lee J."/>
            <person name="Kim D."/>
            <person name="Bhattacharya D."/>
            <person name="Yoon H.S."/>
        </authorList>
    </citation>
    <scope>NUCLEOTIDE SEQUENCE [LARGE SCALE GENOMIC DNA]</scope>
    <source>
        <strain evidence="3">CCMP 1328</strain>
    </source>
</reference>
<dbReference type="InterPro" id="IPR036188">
    <property type="entry name" value="FAD/NAD-bd_sf"/>
</dbReference>
<dbReference type="PANTHER" id="PTHR42923:SF20">
    <property type="entry name" value="FLAVIN-CONTAINING AMINE OXIDASEDEHYDROGENASE"/>
    <property type="match status" value="1"/>
</dbReference>
<accession>A0A5J4Z2Q7</accession>
<evidence type="ECO:0000259" key="1">
    <source>
        <dbReference type="Pfam" id="PF01593"/>
    </source>
</evidence>
<dbReference type="OrthoDB" id="616at2759"/>
<dbReference type="SUPFAM" id="SSF51905">
    <property type="entry name" value="FAD/NAD(P)-binding domain"/>
    <property type="match status" value="1"/>
</dbReference>
<dbReference type="InterPro" id="IPR050464">
    <property type="entry name" value="Zeta_carotene_desat/Oxidored"/>
</dbReference>
<proteinExistence type="predicted"/>
<dbReference type="PANTHER" id="PTHR42923">
    <property type="entry name" value="PROTOPORPHYRINOGEN OXIDASE"/>
    <property type="match status" value="1"/>
</dbReference>
<dbReference type="PRINTS" id="PR00419">
    <property type="entry name" value="ADXRDTASE"/>
</dbReference>
<evidence type="ECO:0000313" key="3">
    <source>
        <dbReference type="Proteomes" id="UP000324585"/>
    </source>
</evidence>
<sequence length="512" mass="58075">MPLSPVPMDAQRRQKICVLGAGPAGAACAWSLSRFPEKFEVVLVEKAPVAGGASITTQVAPDARVNDGVQGGAPSYRNTMRLFEQVGDKARAASDSKELFHRIQLRVAFGNGETRWSNYRVSPFIQSQRKEIKRFGKLLSLMSALEPLFLILPIKLTMKLFGFSEQFRNDVVFPLVALFFGTGNQTPNVSSAIIARVFLDPELKLFDFDDQVFLSQQPDMYAFPPLQDVYEALTKSPQIERRTGTSVVKVSRHSHKEKPTHGATVEFKTEATGEVYKERFDHVVMACGADVSREVLVDMNMWERQALCNVTFFDDLIVTHTDRAYMDRMYEDALGSNEDVHYMVRSDVHDKEVIEMSFVLSNYQPQVHGRDPPIFQSIFLDAKNCASKWTRDEIDPSKVLTQRWWHQFAHTWRHFAGTVPFVRFLLRPDRATWFCGAYTLFNTTEIAITSGLAVADQLGAPYPFEDDELATKMFDTYCELIMGTSRSSLKKRPLTVALWQPIHRLARFLSGV</sequence>
<feature type="domain" description="Amine oxidase" evidence="1">
    <location>
        <begin position="24"/>
        <end position="458"/>
    </location>
</feature>
<evidence type="ECO:0000313" key="2">
    <source>
        <dbReference type="EMBL" id="KAA8498131.1"/>
    </source>
</evidence>
<dbReference type="Proteomes" id="UP000324585">
    <property type="component" value="Unassembled WGS sequence"/>
</dbReference>
<dbReference type="Pfam" id="PF01593">
    <property type="entry name" value="Amino_oxidase"/>
    <property type="match status" value="1"/>
</dbReference>
<dbReference type="InterPro" id="IPR002937">
    <property type="entry name" value="Amino_oxidase"/>
</dbReference>
<dbReference type="AlphaFoldDB" id="A0A5J4Z2Q7"/>
<dbReference type="GO" id="GO:0016491">
    <property type="term" value="F:oxidoreductase activity"/>
    <property type="evidence" value="ECO:0007669"/>
    <property type="project" value="InterPro"/>
</dbReference>
<dbReference type="OMA" id="VVPWMMF"/>
<dbReference type="Gene3D" id="3.50.50.60">
    <property type="entry name" value="FAD/NAD(P)-binding domain"/>
    <property type="match status" value="1"/>
</dbReference>
<name>A0A5J4Z2Q7_PORPP</name>
<protein>
    <recommendedName>
        <fullName evidence="1">Amine oxidase domain-containing protein</fullName>
    </recommendedName>
</protein>
<comment type="caution">
    <text evidence="2">The sequence shown here is derived from an EMBL/GenBank/DDBJ whole genome shotgun (WGS) entry which is preliminary data.</text>
</comment>